<reference evidence="8 9" key="1">
    <citation type="submission" date="2024-11" db="EMBL/GenBank/DDBJ databases">
        <title>Chromosome-level genome assembly of Eucalyptus globulus Labill. provides insights into its genome evolution.</title>
        <authorList>
            <person name="Li X."/>
        </authorList>
    </citation>
    <scope>NUCLEOTIDE SEQUENCE [LARGE SCALE GENOMIC DNA]</scope>
    <source>
        <strain evidence="8">CL2024</strain>
        <tissue evidence="8">Fresh tender leaves</tissue>
    </source>
</reference>
<feature type="domain" description="B box-type" evidence="6">
    <location>
        <begin position="64"/>
        <end position="111"/>
    </location>
</feature>
<evidence type="ECO:0000256" key="5">
    <source>
        <dbReference type="SAM" id="MobiDB-lite"/>
    </source>
</evidence>
<evidence type="ECO:0000259" key="7">
    <source>
        <dbReference type="PROSITE" id="PS51017"/>
    </source>
</evidence>
<evidence type="ECO:0000259" key="6">
    <source>
        <dbReference type="PROSITE" id="PS50119"/>
    </source>
</evidence>
<comment type="caution">
    <text evidence="8">The sequence shown here is derived from an EMBL/GenBank/DDBJ whole genome shotgun (WGS) entry which is preliminary data.</text>
</comment>
<keyword evidence="3" id="KW-0862">Zinc</keyword>
<gene>
    <name evidence="8" type="ORF">ACJRO7_015124</name>
</gene>
<dbReference type="InterPro" id="IPR045281">
    <property type="entry name" value="CONSTANS-like"/>
</dbReference>
<comment type="subcellular location">
    <subcellularLocation>
        <location evidence="1 4">Nucleus</location>
    </subcellularLocation>
</comment>
<dbReference type="GO" id="GO:0008270">
    <property type="term" value="F:zinc ion binding"/>
    <property type="evidence" value="ECO:0007669"/>
    <property type="project" value="UniProtKB-KW"/>
</dbReference>
<dbReference type="PROSITE" id="PS50119">
    <property type="entry name" value="ZF_BBOX"/>
    <property type="match status" value="2"/>
</dbReference>
<evidence type="ECO:0000256" key="4">
    <source>
        <dbReference type="PROSITE-ProRule" id="PRU00357"/>
    </source>
</evidence>
<proteinExistence type="predicted"/>
<dbReference type="Pfam" id="PF00643">
    <property type="entry name" value="zf-B_box"/>
    <property type="match status" value="1"/>
</dbReference>
<dbReference type="InterPro" id="IPR000315">
    <property type="entry name" value="Znf_B-box"/>
</dbReference>
<organism evidence="8 9">
    <name type="scientific">Eucalyptus globulus</name>
    <name type="common">Tasmanian blue gum</name>
    <dbReference type="NCBI Taxonomy" id="34317"/>
    <lineage>
        <taxon>Eukaryota</taxon>
        <taxon>Viridiplantae</taxon>
        <taxon>Streptophyta</taxon>
        <taxon>Embryophyta</taxon>
        <taxon>Tracheophyta</taxon>
        <taxon>Spermatophyta</taxon>
        <taxon>Magnoliopsida</taxon>
        <taxon>eudicotyledons</taxon>
        <taxon>Gunneridae</taxon>
        <taxon>Pentapetalae</taxon>
        <taxon>rosids</taxon>
        <taxon>malvids</taxon>
        <taxon>Myrtales</taxon>
        <taxon>Myrtaceae</taxon>
        <taxon>Myrtoideae</taxon>
        <taxon>Eucalypteae</taxon>
        <taxon>Eucalyptus</taxon>
    </lineage>
</organism>
<evidence type="ECO:0000313" key="9">
    <source>
        <dbReference type="Proteomes" id="UP001634007"/>
    </source>
</evidence>
<sequence length="339" mass="35753">MDFQGTAAARSFGGGRRAGGARPCDNCGSAAAAAKVFCAADAAFLCLACDAGVHGANALASRHERSWVCEACERAPAAFACRADAAVLCAACDADVHSANPLAGRHVRVPLEPFRDAAAAAAGPFGTGSVPDFPAAPAVGDRCGTWGGREEEEARSWLLPNATKIAKGAGAEAGDAFWSEVDPFLELECGGSTAIRRIDGECLVPVRYPHQSGECFDVDFSTSGDLSPSSQSVSTSLDFGVVPDESPVPPETPRSSGQAAHQLSGPDREARVLRYREKRRNRRFEKTIRYASRKAYAEVRPRIKGRFAKRDRVLETEDESIAAAAAAAVVPTFSHVPMN</sequence>
<feature type="compositionally biased region" description="Low complexity" evidence="5">
    <location>
        <begin position="227"/>
        <end position="236"/>
    </location>
</feature>
<dbReference type="PROSITE" id="PS51017">
    <property type="entry name" value="CCT"/>
    <property type="match status" value="1"/>
</dbReference>
<evidence type="ECO:0000256" key="3">
    <source>
        <dbReference type="PROSITE-ProRule" id="PRU00024"/>
    </source>
</evidence>
<keyword evidence="2 4" id="KW-0539">Nucleus</keyword>
<evidence type="ECO:0000313" key="8">
    <source>
        <dbReference type="EMBL" id="KAL3746119.1"/>
    </source>
</evidence>
<keyword evidence="3" id="KW-0479">Metal-binding</keyword>
<keyword evidence="3" id="KW-0863">Zinc-finger</keyword>
<feature type="domain" description="CCT" evidence="7">
    <location>
        <begin position="268"/>
        <end position="310"/>
    </location>
</feature>
<protein>
    <submittedName>
        <fullName evidence="8">Uncharacterized protein</fullName>
    </submittedName>
</protein>
<name>A0ABD3L2J2_EUCGL</name>
<feature type="domain" description="B box-type" evidence="6">
    <location>
        <begin position="19"/>
        <end position="68"/>
    </location>
</feature>
<dbReference type="InterPro" id="IPR010402">
    <property type="entry name" value="CCT_domain"/>
</dbReference>
<dbReference type="SMART" id="SM00336">
    <property type="entry name" value="BBOX"/>
    <property type="match status" value="2"/>
</dbReference>
<dbReference type="Proteomes" id="UP001634007">
    <property type="component" value="Unassembled WGS sequence"/>
</dbReference>
<evidence type="ECO:0000256" key="1">
    <source>
        <dbReference type="ARBA" id="ARBA00004123"/>
    </source>
</evidence>
<dbReference type="EMBL" id="JBJKBG010000003">
    <property type="protein sequence ID" value="KAL3746119.1"/>
    <property type="molecule type" value="Genomic_DNA"/>
</dbReference>
<dbReference type="GO" id="GO:0005634">
    <property type="term" value="C:nucleus"/>
    <property type="evidence" value="ECO:0007669"/>
    <property type="project" value="UniProtKB-SubCell"/>
</dbReference>
<accession>A0ABD3L2J2</accession>
<dbReference type="AlphaFoldDB" id="A0ABD3L2J2"/>
<dbReference type="PANTHER" id="PTHR31319">
    <property type="entry name" value="ZINC FINGER PROTEIN CONSTANS-LIKE 4"/>
    <property type="match status" value="1"/>
</dbReference>
<dbReference type="Pfam" id="PF06203">
    <property type="entry name" value="CCT"/>
    <property type="match status" value="1"/>
</dbReference>
<evidence type="ECO:0000256" key="2">
    <source>
        <dbReference type="ARBA" id="ARBA00023242"/>
    </source>
</evidence>
<feature type="region of interest" description="Disordered" evidence="5">
    <location>
        <begin position="227"/>
        <end position="270"/>
    </location>
</feature>
<keyword evidence="9" id="KW-1185">Reference proteome</keyword>
<dbReference type="PANTHER" id="PTHR31319:SF77">
    <property type="entry name" value="ZINC FINGER PROTEIN CONSTANS-LIKE 4"/>
    <property type="match status" value="1"/>
</dbReference>
<feature type="region of interest" description="Disordered" evidence="5">
    <location>
        <begin position="1"/>
        <end position="21"/>
    </location>
</feature>